<proteinExistence type="predicted"/>
<dbReference type="InterPro" id="IPR051695">
    <property type="entry name" value="Phosphoglycerate_Mutase"/>
</dbReference>
<dbReference type="Pfam" id="PF00300">
    <property type="entry name" value="His_Phos_1"/>
    <property type="match status" value="1"/>
</dbReference>
<dbReference type="SMART" id="SM00855">
    <property type="entry name" value="PGAM"/>
    <property type="match status" value="1"/>
</dbReference>
<feature type="binding site" evidence="3">
    <location>
        <begin position="8"/>
        <end position="15"/>
    </location>
    <ligand>
        <name>substrate</name>
    </ligand>
</feature>
<feature type="active site" description="Tele-phosphohistidine intermediate" evidence="2">
    <location>
        <position position="9"/>
    </location>
</feature>
<organism evidence="4 5">
    <name type="scientific">Lentibacillus salicampi</name>
    <dbReference type="NCBI Taxonomy" id="175306"/>
    <lineage>
        <taxon>Bacteria</taxon>
        <taxon>Bacillati</taxon>
        <taxon>Bacillota</taxon>
        <taxon>Bacilli</taxon>
        <taxon>Bacillales</taxon>
        <taxon>Bacillaceae</taxon>
        <taxon>Lentibacillus</taxon>
    </lineage>
</organism>
<evidence type="ECO:0000256" key="3">
    <source>
        <dbReference type="PIRSR" id="PIRSR613078-2"/>
    </source>
</evidence>
<dbReference type="GO" id="GO:0005829">
    <property type="term" value="C:cytosol"/>
    <property type="evidence" value="ECO:0007669"/>
    <property type="project" value="TreeGrafter"/>
</dbReference>
<name>A0A4Y9ABV5_9BACI</name>
<evidence type="ECO:0000256" key="2">
    <source>
        <dbReference type="PIRSR" id="PIRSR613078-1"/>
    </source>
</evidence>
<dbReference type="PANTHER" id="PTHR46517">
    <property type="entry name" value="FRUCTOSE-2,6-BISPHOSPHATASE TIGAR"/>
    <property type="match status" value="1"/>
</dbReference>
<reference evidence="4 5" key="1">
    <citation type="submission" date="2019-03" db="EMBL/GenBank/DDBJ databases">
        <title>Genome sequence of Lentibacillus salicampi ATCC BAA-719.</title>
        <authorList>
            <person name="Maclea K.S."/>
            <person name="Simoes Junior M."/>
        </authorList>
    </citation>
    <scope>NUCLEOTIDE SEQUENCE [LARGE SCALE GENOMIC DNA]</scope>
    <source>
        <strain evidence="4 5">ATCC BAA-719</strain>
    </source>
</reference>
<dbReference type="InterPro" id="IPR013078">
    <property type="entry name" value="His_Pase_superF_clade-1"/>
</dbReference>
<dbReference type="PANTHER" id="PTHR46517:SF1">
    <property type="entry name" value="FRUCTOSE-2,6-BISPHOSPHATASE TIGAR"/>
    <property type="match status" value="1"/>
</dbReference>
<dbReference type="GO" id="GO:0043456">
    <property type="term" value="P:regulation of pentose-phosphate shunt"/>
    <property type="evidence" value="ECO:0007669"/>
    <property type="project" value="TreeGrafter"/>
</dbReference>
<dbReference type="GO" id="GO:0004331">
    <property type="term" value="F:fructose-2,6-bisphosphate 2-phosphatase activity"/>
    <property type="evidence" value="ECO:0007669"/>
    <property type="project" value="TreeGrafter"/>
</dbReference>
<dbReference type="Gene3D" id="3.40.50.1240">
    <property type="entry name" value="Phosphoglycerate mutase-like"/>
    <property type="match status" value="1"/>
</dbReference>
<dbReference type="SUPFAM" id="SSF53254">
    <property type="entry name" value="Phosphoglycerate mutase-like"/>
    <property type="match status" value="1"/>
</dbReference>
<feature type="active site" description="Proton donor/acceptor" evidence="2">
    <location>
        <position position="82"/>
    </location>
</feature>
<keyword evidence="5" id="KW-1185">Reference proteome</keyword>
<gene>
    <name evidence="4" type="ORF">E4U82_15555</name>
</gene>
<dbReference type="InterPro" id="IPR029033">
    <property type="entry name" value="His_PPase_superfam"/>
</dbReference>
<sequence>MMKIGFVRHGVTRWNKEGRAQGSSDIPLDEEGLEQARSLAERMEIGDWDVVYTSNLLRAKQTAEVLAEKLGTKLHLDPRLRERSGGLIEGTTEAERVQKWGPDWRELDVGFETHESIITRGLSFMEDISSRHHDQSVLIVSHGAFIKRLLNELMPDSGMDESLKNTSLTCLNHNGDGWDCDVYNWTEHLVADDSLKL</sequence>
<evidence type="ECO:0000313" key="5">
    <source>
        <dbReference type="Proteomes" id="UP000298484"/>
    </source>
</evidence>
<dbReference type="OrthoDB" id="9782128at2"/>
<keyword evidence="1" id="KW-0378">Hydrolase</keyword>
<dbReference type="Proteomes" id="UP000298484">
    <property type="component" value="Unassembled WGS sequence"/>
</dbReference>
<comment type="caution">
    <text evidence="4">The sequence shown here is derived from an EMBL/GenBank/DDBJ whole genome shotgun (WGS) entry which is preliminary data.</text>
</comment>
<accession>A0A4Y9ABV5</accession>
<dbReference type="AlphaFoldDB" id="A0A4Y9ABV5"/>
<dbReference type="EMBL" id="SRHY01000037">
    <property type="protein sequence ID" value="TFJ91864.1"/>
    <property type="molecule type" value="Genomic_DNA"/>
</dbReference>
<dbReference type="CDD" id="cd07067">
    <property type="entry name" value="HP_PGM_like"/>
    <property type="match status" value="1"/>
</dbReference>
<evidence type="ECO:0000256" key="1">
    <source>
        <dbReference type="ARBA" id="ARBA00022801"/>
    </source>
</evidence>
<protein>
    <submittedName>
        <fullName evidence="4">Histidine phosphatase family protein</fullName>
    </submittedName>
</protein>
<feature type="binding site" evidence="3">
    <location>
        <position position="58"/>
    </location>
    <ligand>
        <name>substrate</name>
    </ligand>
</feature>
<dbReference type="GO" id="GO:0045820">
    <property type="term" value="P:negative regulation of glycolytic process"/>
    <property type="evidence" value="ECO:0007669"/>
    <property type="project" value="TreeGrafter"/>
</dbReference>
<evidence type="ECO:0000313" key="4">
    <source>
        <dbReference type="EMBL" id="TFJ91864.1"/>
    </source>
</evidence>
<dbReference type="RefSeq" id="WP_135111099.1">
    <property type="nucleotide sequence ID" value="NZ_SRHY01000037.1"/>
</dbReference>